<organism evidence="2 3">
    <name type="scientific">Candidatus Dehalogenimonas loeffleri</name>
    <dbReference type="NCBI Taxonomy" id="3127115"/>
    <lineage>
        <taxon>Bacteria</taxon>
        <taxon>Bacillati</taxon>
        <taxon>Chloroflexota</taxon>
        <taxon>Dehalococcoidia</taxon>
        <taxon>Dehalococcoidales</taxon>
        <taxon>Dehalococcoidaceae</taxon>
        <taxon>Dehalogenimonas</taxon>
    </lineage>
</organism>
<sequence>MRSLKTRGGLRFVFGITACLLVIGLTATACTSESPEIDIFPVNKYPEAASFLALNTGKLVVENDVLRLKSGGDSHLLIWPYGWSYRISGIQVEVLNQDGEFIVRSGQYKAFGGGEVISMEPYTGISPSGNAGGPYWLVGSVDDASFWHDQRWYPGLAAALLAAVGAAIWVFRRRRKA</sequence>
<reference evidence="2 3" key="1">
    <citation type="submission" date="2024-03" db="EMBL/GenBank/DDBJ databases">
        <title>A Dehalogenimonas Isolated from Estuarine Sediments Dihaloeliminates Chlorinated Alkanes.</title>
        <authorList>
            <person name="Yang Y."/>
            <person name="Wang H."/>
        </authorList>
    </citation>
    <scope>NUCLEOTIDE SEQUENCE [LARGE SCALE GENOMIC DNA]</scope>
    <source>
        <strain evidence="2 3">W</strain>
    </source>
</reference>
<keyword evidence="1" id="KW-0812">Transmembrane</keyword>
<protein>
    <submittedName>
        <fullName evidence="2">Uncharacterized protein</fullName>
    </submittedName>
</protein>
<keyword evidence="1" id="KW-1133">Transmembrane helix</keyword>
<proteinExistence type="predicted"/>
<dbReference type="Proteomes" id="UP001375370">
    <property type="component" value="Chromosome"/>
</dbReference>
<keyword evidence="3" id="KW-1185">Reference proteome</keyword>
<evidence type="ECO:0000313" key="2">
    <source>
        <dbReference type="EMBL" id="WWX25611.1"/>
    </source>
</evidence>
<evidence type="ECO:0000256" key="1">
    <source>
        <dbReference type="SAM" id="Phobius"/>
    </source>
</evidence>
<dbReference type="PROSITE" id="PS51257">
    <property type="entry name" value="PROKAR_LIPOPROTEIN"/>
    <property type="match status" value="1"/>
</dbReference>
<keyword evidence="1" id="KW-0472">Membrane</keyword>
<evidence type="ECO:0000313" key="3">
    <source>
        <dbReference type="Proteomes" id="UP001375370"/>
    </source>
</evidence>
<name>A0ABZ2J4C6_9CHLR</name>
<accession>A0ABZ2J4C6</accession>
<dbReference type="RefSeq" id="WP_338737938.1">
    <property type="nucleotide sequence ID" value="NZ_CP146612.1"/>
</dbReference>
<gene>
    <name evidence="2" type="ORF">V8247_01165</name>
</gene>
<dbReference type="EMBL" id="CP146612">
    <property type="protein sequence ID" value="WWX25611.1"/>
    <property type="molecule type" value="Genomic_DNA"/>
</dbReference>
<feature type="transmembrane region" description="Helical" evidence="1">
    <location>
        <begin position="152"/>
        <end position="171"/>
    </location>
</feature>